<evidence type="ECO:0000313" key="3">
    <source>
        <dbReference type="EMBL" id="NDY83348.1"/>
    </source>
</evidence>
<proteinExistence type="predicted"/>
<dbReference type="GO" id="GO:0003824">
    <property type="term" value="F:catalytic activity"/>
    <property type="evidence" value="ECO:0007669"/>
    <property type="project" value="InterPro"/>
</dbReference>
<comment type="caution">
    <text evidence="3">The sequence shown here is derived from an EMBL/GenBank/DDBJ whole genome shotgun (WGS) entry which is preliminary data.</text>
</comment>
<dbReference type="Gene3D" id="3.90.330.10">
    <property type="entry name" value="Nitrile hydratase alpha /Thiocyanate hydrolase gamma"/>
    <property type="match status" value="1"/>
</dbReference>
<dbReference type="EMBL" id="JAAGRN010000005">
    <property type="protein sequence ID" value="NDY83348.1"/>
    <property type="molecule type" value="Genomic_DNA"/>
</dbReference>
<evidence type="ECO:0000256" key="1">
    <source>
        <dbReference type="ARBA" id="ARBA00022723"/>
    </source>
</evidence>
<dbReference type="InterPro" id="IPR036648">
    <property type="entry name" value="CN_Hdrase_a/SCN_Hdrase_g_sf"/>
</dbReference>
<sequence length="95" mass="10497">MNSTKPYEALVRKCWDDPEFKARLLKDPQAVLLEAGLPIPAGIKSITAIENSPQQLTIVIPPNPADMPDEKELIAGGFFVFTRGGFSCDFIVHNR</sequence>
<dbReference type="InterPro" id="IPR004232">
    <property type="entry name" value="CN_Hdrtase_a/SCN_Hdrlase_g"/>
</dbReference>
<evidence type="ECO:0000259" key="2">
    <source>
        <dbReference type="Pfam" id="PF02979"/>
    </source>
</evidence>
<dbReference type="NCBIfam" id="TIGR03793">
    <property type="entry name" value="leader_NHLP"/>
    <property type="match status" value="1"/>
</dbReference>
<feature type="domain" description="Nitrile hydratase alpha/Thiocyanate hydrolase gamma" evidence="2">
    <location>
        <begin position="9"/>
        <end position="60"/>
    </location>
</feature>
<dbReference type="SUPFAM" id="SSF56209">
    <property type="entry name" value="Nitrile hydratase alpha chain"/>
    <property type="match status" value="1"/>
</dbReference>
<dbReference type="RefSeq" id="WP_163654431.1">
    <property type="nucleotide sequence ID" value="NZ_JAAGRN010000005.1"/>
</dbReference>
<name>A0A6B2R017_9BURK</name>
<organism evidence="3">
    <name type="scientific">Sheuella amnicola</name>
    <dbReference type="NCBI Taxonomy" id="2707330"/>
    <lineage>
        <taxon>Bacteria</taxon>
        <taxon>Pseudomonadati</taxon>
        <taxon>Pseudomonadota</taxon>
        <taxon>Betaproteobacteria</taxon>
        <taxon>Burkholderiales</taxon>
        <taxon>Alcaligenaceae</taxon>
        <taxon>Sheuella</taxon>
    </lineage>
</organism>
<gene>
    <name evidence="3" type="ORF">G3I67_08905</name>
</gene>
<dbReference type="Pfam" id="PF02979">
    <property type="entry name" value="NHase_alpha"/>
    <property type="match status" value="1"/>
</dbReference>
<keyword evidence="1" id="KW-0479">Metal-binding</keyword>
<accession>A0A6B2R017</accession>
<dbReference type="InterPro" id="IPR022513">
    <property type="entry name" value="TOMM_pelo"/>
</dbReference>
<dbReference type="GO" id="GO:0046914">
    <property type="term" value="F:transition metal ion binding"/>
    <property type="evidence" value="ECO:0007669"/>
    <property type="project" value="InterPro"/>
</dbReference>
<reference evidence="3" key="1">
    <citation type="submission" date="2020-02" db="EMBL/GenBank/DDBJ databases">
        <authorList>
            <person name="Chen W.-M."/>
        </authorList>
    </citation>
    <scope>NUCLEOTIDE SEQUENCE</scope>
    <source>
        <strain evidence="3">NBD-18</strain>
    </source>
</reference>
<dbReference type="AlphaFoldDB" id="A0A6B2R017"/>
<protein>
    <submittedName>
        <fullName evidence="3">NHLP leader peptide family natural product</fullName>
    </submittedName>
</protein>